<protein>
    <submittedName>
        <fullName evidence="2">Uncharacterized protein LOC118429341</fullName>
    </submittedName>
</protein>
<dbReference type="OMA" id="HRHLIVK"/>
<proteinExistence type="predicted"/>
<evidence type="ECO:0000313" key="1">
    <source>
        <dbReference type="Proteomes" id="UP000001554"/>
    </source>
</evidence>
<dbReference type="KEGG" id="bfo:118429341"/>
<reference evidence="1" key="1">
    <citation type="journal article" date="2020" name="Nat. Ecol. Evol.">
        <title>Deeply conserved synteny resolves early events in vertebrate evolution.</title>
        <authorList>
            <person name="Simakov O."/>
            <person name="Marletaz F."/>
            <person name="Yue J.X."/>
            <person name="O'Connell B."/>
            <person name="Jenkins J."/>
            <person name="Brandt A."/>
            <person name="Calef R."/>
            <person name="Tung C.H."/>
            <person name="Huang T.K."/>
            <person name="Schmutz J."/>
            <person name="Satoh N."/>
            <person name="Yu J.K."/>
            <person name="Putnam N.H."/>
            <person name="Green R.E."/>
            <person name="Rokhsar D.S."/>
        </authorList>
    </citation>
    <scope>NUCLEOTIDE SEQUENCE [LARGE SCALE GENOMIC DNA]</scope>
    <source>
        <strain evidence="1">S238N-H82</strain>
    </source>
</reference>
<dbReference type="Pfam" id="PF13289">
    <property type="entry name" value="SIR2_2"/>
    <property type="match status" value="1"/>
</dbReference>
<accession>A0A9J7M900</accession>
<name>A0A9J7M900_BRAFL</name>
<gene>
    <name evidence="2" type="primary">LOC118429341</name>
</gene>
<dbReference type="OrthoDB" id="4062651at2759"/>
<sequence length="210" mass="23988">MGTNMADPRQDMYDALTQLRQHIVSERLVLFVGEQLSVLPPPARVDHWWEIQDGISGIAQLESEFMANLPQRPAKVHNVLRTLGTFPLILTTNQDELLERLLWGRGSLGSTLREKIRLDQVGQVMRDWPDLHRHLIVKLYGDTSYTARCTAESQKFLEGVLCGEPDHDPDAAVEFLDKVFKERSVLFLGCDLQHEVYERLLARFVTNAPV</sequence>
<evidence type="ECO:0000313" key="2">
    <source>
        <dbReference type="RefSeq" id="XP_035695714.1"/>
    </source>
</evidence>
<reference evidence="2" key="2">
    <citation type="submission" date="2025-08" db="UniProtKB">
        <authorList>
            <consortium name="RefSeq"/>
        </authorList>
    </citation>
    <scope>IDENTIFICATION</scope>
    <source>
        <strain evidence="2">S238N-H82</strain>
        <tissue evidence="2">Testes</tissue>
    </source>
</reference>
<dbReference type="Proteomes" id="UP000001554">
    <property type="component" value="Chromosome 13"/>
</dbReference>
<dbReference type="AlphaFoldDB" id="A0A9J7M900"/>
<keyword evidence="1" id="KW-1185">Reference proteome</keyword>
<dbReference type="RefSeq" id="XP_035695714.1">
    <property type="nucleotide sequence ID" value="XM_035839821.1"/>
</dbReference>
<dbReference type="GeneID" id="118429341"/>
<organism evidence="1 2">
    <name type="scientific">Branchiostoma floridae</name>
    <name type="common">Florida lancelet</name>
    <name type="synonym">Amphioxus</name>
    <dbReference type="NCBI Taxonomy" id="7739"/>
    <lineage>
        <taxon>Eukaryota</taxon>
        <taxon>Metazoa</taxon>
        <taxon>Chordata</taxon>
        <taxon>Cephalochordata</taxon>
        <taxon>Leptocardii</taxon>
        <taxon>Amphioxiformes</taxon>
        <taxon>Branchiostomatidae</taxon>
        <taxon>Branchiostoma</taxon>
    </lineage>
</organism>